<sequence length="161" mass="18457">MSNASINLIPVHVRVDVTNLSNEKYNLFAELAERISISLDTQIDARTIQKALIDRESLGTTGFENGLAIPHGQIPELSHASIFFFRLKQEVDWEALDGKKVDTIFVLLVPKEEKENTHLTLLSSLSYHLLDESYQWKLKTEKNPEIIHEIIKRMLTKEEMA</sequence>
<accession>A0ABW5PYS2</accession>
<protein>
    <submittedName>
        <fullName evidence="2">PTS sugar transporter subunit IIA</fullName>
    </submittedName>
</protein>
<keyword evidence="2" id="KW-0762">Sugar transport</keyword>
<evidence type="ECO:0000259" key="1">
    <source>
        <dbReference type="PROSITE" id="PS51094"/>
    </source>
</evidence>
<dbReference type="Pfam" id="PF00359">
    <property type="entry name" value="PTS_EIIA_2"/>
    <property type="match status" value="1"/>
</dbReference>
<dbReference type="InterPro" id="IPR016152">
    <property type="entry name" value="PTrfase/Anion_transptr"/>
</dbReference>
<dbReference type="PANTHER" id="PTHR47738:SF1">
    <property type="entry name" value="NITROGEN REGULATORY PROTEIN"/>
    <property type="match status" value="1"/>
</dbReference>
<dbReference type="RefSeq" id="WP_379561249.1">
    <property type="nucleotide sequence ID" value="NZ_CP085256.1"/>
</dbReference>
<keyword evidence="3" id="KW-1185">Reference proteome</keyword>
<organism evidence="2 3">
    <name type="scientific">Oceanobacillus kapialis</name>
    <dbReference type="NCBI Taxonomy" id="481353"/>
    <lineage>
        <taxon>Bacteria</taxon>
        <taxon>Bacillati</taxon>
        <taxon>Bacillota</taxon>
        <taxon>Bacilli</taxon>
        <taxon>Bacillales</taxon>
        <taxon>Bacillaceae</taxon>
        <taxon>Oceanobacillus</taxon>
    </lineage>
</organism>
<dbReference type="Gene3D" id="3.40.930.10">
    <property type="entry name" value="Mannitol-specific EII, Chain A"/>
    <property type="match status" value="1"/>
</dbReference>
<keyword evidence="2" id="KW-0813">Transport</keyword>
<dbReference type="Proteomes" id="UP001597451">
    <property type="component" value="Unassembled WGS sequence"/>
</dbReference>
<evidence type="ECO:0000313" key="3">
    <source>
        <dbReference type="Proteomes" id="UP001597451"/>
    </source>
</evidence>
<dbReference type="PANTHER" id="PTHR47738">
    <property type="entry name" value="PTS SYSTEM FRUCTOSE-LIKE EIIA COMPONENT-RELATED"/>
    <property type="match status" value="1"/>
</dbReference>
<reference evidence="3" key="1">
    <citation type="journal article" date="2019" name="Int. J. Syst. Evol. Microbiol.">
        <title>The Global Catalogue of Microorganisms (GCM) 10K type strain sequencing project: providing services to taxonomists for standard genome sequencing and annotation.</title>
        <authorList>
            <consortium name="The Broad Institute Genomics Platform"/>
            <consortium name="The Broad Institute Genome Sequencing Center for Infectious Disease"/>
            <person name="Wu L."/>
            <person name="Ma J."/>
        </authorList>
    </citation>
    <scope>NUCLEOTIDE SEQUENCE [LARGE SCALE GENOMIC DNA]</scope>
    <source>
        <strain evidence="3">TISTR 1858</strain>
    </source>
</reference>
<dbReference type="PROSITE" id="PS51094">
    <property type="entry name" value="PTS_EIIA_TYPE_2"/>
    <property type="match status" value="1"/>
</dbReference>
<evidence type="ECO:0000313" key="2">
    <source>
        <dbReference type="EMBL" id="MFD2628533.1"/>
    </source>
</evidence>
<dbReference type="InterPro" id="IPR002178">
    <property type="entry name" value="PTS_EIIA_type-2_dom"/>
</dbReference>
<dbReference type="EMBL" id="JBHUMX010000014">
    <property type="protein sequence ID" value="MFD2628533.1"/>
    <property type="molecule type" value="Genomic_DNA"/>
</dbReference>
<name>A0ABW5PYS2_9BACI</name>
<feature type="domain" description="PTS EIIA type-2" evidence="1">
    <location>
        <begin position="6"/>
        <end position="154"/>
    </location>
</feature>
<dbReference type="InterPro" id="IPR051541">
    <property type="entry name" value="PTS_SugarTrans_NitroReg"/>
</dbReference>
<comment type="caution">
    <text evidence="2">The sequence shown here is derived from an EMBL/GenBank/DDBJ whole genome shotgun (WGS) entry which is preliminary data.</text>
</comment>
<dbReference type="SUPFAM" id="SSF55804">
    <property type="entry name" value="Phoshotransferase/anion transport protein"/>
    <property type="match status" value="1"/>
</dbReference>
<gene>
    <name evidence="2" type="ORF">ACFSUN_07005</name>
</gene>
<proteinExistence type="predicted"/>